<evidence type="ECO:0000259" key="9">
    <source>
        <dbReference type="Pfam" id="PF23726"/>
    </source>
</evidence>
<dbReference type="PROSITE" id="PS00961">
    <property type="entry name" value="RIBOSOMAL_S28E"/>
    <property type="match status" value="1"/>
</dbReference>
<evidence type="ECO:0000259" key="8">
    <source>
        <dbReference type="Pfam" id="PF10433"/>
    </source>
</evidence>
<evidence type="ECO:0000259" key="7">
    <source>
        <dbReference type="Pfam" id="PF03178"/>
    </source>
</evidence>
<evidence type="ECO:0000256" key="6">
    <source>
        <dbReference type="SAM" id="MobiDB-lite"/>
    </source>
</evidence>
<feature type="domain" description="RSE1/DDB1/CPSF1 C-terminal" evidence="7">
    <location>
        <begin position="1164"/>
        <end position="1492"/>
    </location>
</feature>
<dbReference type="GO" id="GO:0003676">
    <property type="term" value="F:nucleic acid binding"/>
    <property type="evidence" value="ECO:0007669"/>
    <property type="project" value="InterPro"/>
</dbReference>
<dbReference type="SUPFAM" id="SSF50249">
    <property type="entry name" value="Nucleic acid-binding proteins"/>
    <property type="match status" value="1"/>
</dbReference>
<dbReference type="FunFam" id="2.40.50.140:FF:000025">
    <property type="entry name" value="40S ribosomal protein S28"/>
    <property type="match status" value="1"/>
</dbReference>
<dbReference type="GO" id="GO:0005840">
    <property type="term" value="C:ribosome"/>
    <property type="evidence" value="ECO:0007669"/>
    <property type="project" value="UniProtKB-KW"/>
</dbReference>
<dbReference type="OrthoDB" id="6109at2759"/>
<gene>
    <name evidence="10" type="primary">CPSF1</name>
    <name evidence="10" type="ORF">EC973_009079</name>
</gene>
<dbReference type="InterPro" id="IPR036322">
    <property type="entry name" value="WD40_repeat_dom_sf"/>
</dbReference>
<dbReference type="InterPro" id="IPR000289">
    <property type="entry name" value="Ribosomal_eS28"/>
</dbReference>
<evidence type="ECO:0000256" key="1">
    <source>
        <dbReference type="ARBA" id="ARBA00004123"/>
    </source>
</evidence>
<comment type="caution">
    <text evidence="10">The sequence shown here is derived from an EMBL/GenBank/DDBJ whole genome shotgun (WGS) entry which is preliminary data.</text>
</comment>
<keyword evidence="11" id="KW-1185">Reference proteome</keyword>
<sequence>MSAYTIYKELFPPQTVEHVEKCNFTAANAVNLLVAKASLLQIYEFVEYIPEFNAADDDNDEDEGEVEETEMIGSERFNGDDDQALIYPKLKPLKRDLTERSSGRLELVAQYKLNGSIATMGVVRTASQRGKEGCDSLLLGFNDAKMSLLEWSPATNSIVTVSIHYYERDEFKKEFLTNPYPPTIHMDPQQRCAVLNFYDNKLAILPFCQSEKRDGPNSVHEIDEQAQKWPYSSSFVLDLESIDSRIKNVIDMVFLSGYYEPTLAILFQTEQTWTGRLANAKDTVSVVVISLDLSAKIYPIIYSLDKLPYDCLKLVAMPKPVDGLLVIASNSLLHVSQGSPGVGVAVNGYTTKTTEFAGMTYDNETIKLDLVLDGAKAFSLGGKRCVIFLQNGDWILVEIVLDGSKVVGMELAKIQHSEGKAGSPLAMVPSCVTGVNSEYFFLGSRVGDSLLIKWRHNKNPGKGTKLSVDDFTFRVCDSLLNTGPIVDMAVGNMESPQIQGMNEKGSNAPDLELVSCSGYGKNGSLCVFQRHIRPVSTFSFTQSDCQSVWSIKCRKEHYFEGVQVGGRQGSKATGYLWNEDTGDSDDAFNNSFDKLLFISKSTSTLVLAAGEELQELESSDFYTSGPTILVSTLFDHLQIVQIHARGVMLLSSDGKLIQTIPVKKSKVVDASIHDPYILLSLQDGSMLALQSNPDTRDLTYIQVPSSINHSIQVASIFADTTGMFSFVSELSSKQVSTKQAKEKKRKAEDDITMSNTNKKAYSPPKDTADSFDEIDLDLYGDQTDSTEKDKGKTSVAEESTKPLAEEAEYEDEEEMLYGDEIVPARPVMGGEEVDEINVSMKGGLSEITQISFWCLLYTTDGALRLYNLPDFKECFAFPRFDLLPSLVIDHSNREVSNAVHQQQTSAIPEATGPSSIKELIIANIGKERKTPHLVARTHTNDIIIYKAFPFLSNEDQITADDRDRLAVRFSRVHHEYVSRKVHAEEDNSGEVVTIDEFEVPDDDANIPSEKIQAPPYRRHLLIAFTDVSGYAGVFVAGPQPAWLLCSCKSFVRVHPMKTDHEIIGFTQFHNVNCRHGFISVDSKSNIRLCGLPAGKTTYDMDWIVQKVSLGQTVHKIEYHPTMRVYAVLVSTPEAVRLRNEEGAPIDGKEEERDAGEFLPAVDRHSLLMVSPVTWEVVDRVQFEEYEQGFSLQCVALESKQTSTGRKHFMAVGTGYLRGEDTAMRGSEKIYLFDIIEVVPEPNNPQTNHRFKHLHTEDVKGAVTALCDVSGHLVSCIGSKVIIWSFEDNESVVGVAFIDVQIYVTSICSMKNFIVLGDAQKSVWFLGFQLEPAKLVLLGKDYQSFEVASVNFIIDDKSLYLLVGDTDDNLDIYQYAPFNLQSFGGQKLMRRGDFHVGAQVRTMVRLPQIFRGEYSRRHFCLCGSFSGSICVVSPIPEKTFKRLNTLYGQLVNGLQHVAGLNPRAFRLIKGPKQRMSSNRTKAVLDGDLIFEFAGLAVNQQREMTKQIGTTDAQKTPVKLAKVTKVLGRTGSRGGVTQVRVEFMDDTNRSIIRNVKGPVRENDILCLLESEREARRLR</sequence>
<evidence type="ECO:0000256" key="5">
    <source>
        <dbReference type="ARBA" id="ARBA00023274"/>
    </source>
</evidence>
<dbReference type="GO" id="GO:0005634">
    <property type="term" value="C:nucleus"/>
    <property type="evidence" value="ECO:0007669"/>
    <property type="project" value="UniProtKB-SubCell"/>
</dbReference>
<dbReference type="GO" id="GO:0006412">
    <property type="term" value="P:translation"/>
    <property type="evidence" value="ECO:0007669"/>
    <property type="project" value="InterPro"/>
</dbReference>
<dbReference type="Pfam" id="PF23726">
    <property type="entry name" value="Beta-prop_RSE1_2nd"/>
    <property type="match status" value="1"/>
</dbReference>
<dbReference type="Gene3D" id="2.40.50.140">
    <property type="entry name" value="Nucleic acid-binding proteins"/>
    <property type="match status" value="1"/>
</dbReference>
<comment type="similarity">
    <text evidence="2">Belongs to the eukaryotic ribosomal protein eS28 family.</text>
</comment>
<dbReference type="InterPro" id="IPR012340">
    <property type="entry name" value="NA-bd_OB-fold"/>
</dbReference>
<dbReference type="InterPro" id="IPR028626">
    <property type="entry name" value="Ribosomal_eS28_CS"/>
</dbReference>
<dbReference type="Pfam" id="PF01200">
    <property type="entry name" value="Ribosomal_S28e"/>
    <property type="match status" value="1"/>
</dbReference>
<evidence type="ECO:0000313" key="11">
    <source>
        <dbReference type="Proteomes" id="UP000605846"/>
    </source>
</evidence>
<feature type="region of interest" description="Disordered" evidence="6">
    <location>
        <begin position="737"/>
        <end position="813"/>
    </location>
</feature>
<evidence type="ECO:0000256" key="2">
    <source>
        <dbReference type="ARBA" id="ARBA00005943"/>
    </source>
</evidence>
<dbReference type="HAMAP" id="MF_00292">
    <property type="entry name" value="Ribosomal_eS28"/>
    <property type="match status" value="1"/>
</dbReference>
<reference evidence="10" key="1">
    <citation type="submission" date="2020-01" db="EMBL/GenBank/DDBJ databases">
        <title>Genome Sequencing of Three Apophysomyces-Like Fungal Strains Confirms a Novel Fungal Genus in the Mucoromycota with divergent Burkholderia-like Endosymbiotic Bacteria.</title>
        <authorList>
            <person name="Stajich J.E."/>
            <person name="Macias A.M."/>
            <person name="Carter-House D."/>
            <person name="Lovett B."/>
            <person name="Kasson L.R."/>
            <person name="Berry K."/>
            <person name="Grigoriev I."/>
            <person name="Chang Y."/>
            <person name="Spatafora J."/>
            <person name="Kasson M.T."/>
        </authorList>
    </citation>
    <scope>NUCLEOTIDE SEQUENCE</scope>
    <source>
        <strain evidence="10">NRRL A-21654</strain>
    </source>
</reference>
<dbReference type="InterPro" id="IPR004871">
    <property type="entry name" value="RSE1/DDB1/CPSF1_C"/>
</dbReference>
<keyword evidence="4" id="KW-0539">Nucleus</keyword>
<comment type="subcellular location">
    <subcellularLocation>
        <location evidence="1">Nucleus</location>
    </subcellularLocation>
</comment>
<dbReference type="GO" id="GO:0003735">
    <property type="term" value="F:structural constituent of ribosome"/>
    <property type="evidence" value="ECO:0007669"/>
    <property type="project" value="InterPro"/>
</dbReference>
<evidence type="ECO:0000256" key="3">
    <source>
        <dbReference type="ARBA" id="ARBA00022980"/>
    </source>
</evidence>
<organism evidence="10 11">
    <name type="scientific">Apophysomyces ossiformis</name>
    <dbReference type="NCBI Taxonomy" id="679940"/>
    <lineage>
        <taxon>Eukaryota</taxon>
        <taxon>Fungi</taxon>
        <taxon>Fungi incertae sedis</taxon>
        <taxon>Mucoromycota</taxon>
        <taxon>Mucoromycotina</taxon>
        <taxon>Mucoromycetes</taxon>
        <taxon>Mucorales</taxon>
        <taxon>Mucorineae</taxon>
        <taxon>Mucoraceae</taxon>
        <taxon>Apophysomyces</taxon>
    </lineage>
</organism>
<dbReference type="InterPro" id="IPR015943">
    <property type="entry name" value="WD40/YVTN_repeat-like_dom_sf"/>
</dbReference>
<dbReference type="InterPro" id="IPR058543">
    <property type="entry name" value="Beta-prop_RSE1/DDB1/CPSF1_2nd"/>
</dbReference>
<dbReference type="SUPFAM" id="SSF50978">
    <property type="entry name" value="WD40 repeat-like"/>
    <property type="match status" value="1"/>
</dbReference>
<feature type="compositionally biased region" description="Acidic residues" evidence="6">
    <location>
        <begin position="769"/>
        <end position="778"/>
    </location>
</feature>
<dbReference type="GO" id="GO:1990904">
    <property type="term" value="C:ribonucleoprotein complex"/>
    <property type="evidence" value="ECO:0007669"/>
    <property type="project" value="UniProtKB-KW"/>
</dbReference>
<keyword evidence="3" id="KW-0689">Ribosomal protein</keyword>
<accession>A0A8H7ET79</accession>
<dbReference type="Pfam" id="PF10433">
    <property type="entry name" value="Beta-prop_RSE1_1st"/>
    <property type="match status" value="1"/>
</dbReference>
<feature type="domain" description="RSE1/DDB1/CPSF1 first beta-propeller" evidence="8">
    <location>
        <begin position="76"/>
        <end position="458"/>
    </location>
</feature>
<dbReference type="InterPro" id="IPR050358">
    <property type="entry name" value="RSE1/DDB1/CFT1"/>
</dbReference>
<keyword evidence="5" id="KW-0687">Ribonucleoprotein</keyword>
<dbReference type="Proteomes" id="UP000605846">
    <property type="component" value="Unassembled WGS sequence"/>
</dbReference>
<dbReference type="InterPro" id="IPR018846">
    <property type="entry name" value="Beta-prop_RSE1/DDB1/CPSF1_1st"/>
</dbReference>
<protein>
    <submittedName>
        <fullName evidence="10">Cleavage and polyadenylation specificity factor subunit 1</fullName>
    </submittedName>
</protein>
<feature type="domain" description="RSE1/DDB1/CPSF1 second beta-propeller" evidence="9">
    <location>
        <begin position="543"/>
        <end position="1089"/>
    </location>
</feature>
<evidence type="ECO:0000256" key="4">
    <source>
        <dbReference type="ARBA" id="ARBA00023242"/>
    </source>
</evidence>
<evidence type="ECO:0000313" key="10">
    <source>
        <dbReference type="EMBL" id="KAF7726104.1"/>
    </source>
</evidence>
<name>A0A8H7ET79_9FUNG</name>
<dbReference type="EMBL" id="JABAYA010000084">
    <property type="protein sequence ID" value="KAF7726104.1"/>
    <property type="molecule type" value="Genomic_DNA"/>
</dbReference>
<dbReference type="CDD" id="cd04457">
    <property type="entry name" value="S1_S28E"/>
    <property type="match status" value="1"/>
</dbReference>
<dbReference type="PANTHER" id="PTHR10644">
    <property type="entry name" value="DNA REPAIR/RNA PROCESSING CPSF FAMILY"/>
    <property type="match status" value="1"/>
</dbReference>
<dbReference type="Gene3D" id="2.130.10.10">
    <property type="entry name" value="YVTN repeat-like/Quinoprotein amine dehydrogenase"/>
    <property type="match status" value="3"/>
</dbReference>
<proteinExistence type="inferred from homology"/>
<dbReference type="Pfam" id="PF03178">
    <property type="entry name" value="CPSF_A"/>
    <property type="match status" value="1"/>
</dbReference>